<name>A0A1E4TM75_9ASCO</name>
<dbReference type="InterPro" id="IPR015590">
    <property type="entry name" value="Aldehyde_DH_dom"/>
</dbReference>
<evidence type="ECO:0000256" key="1">
    <source>
        <dbReference type="ARBA" id="ARBA00023002"/>
    </source>
</evidence>
<dbReference type="Gene3D" id="3.40.309.10">
    <property type="entry name" value="Aldehyde Dehydrogenase, Chain A, domain 2"/>
    <property type="match status" value="1"/>
</dbReference>
<gene>
    <name evidence="5" type="ORF">CANCADRAFT_21589</name>
</gene>
<dbReference type="EMBL" id="KV453841">
    <property type="protein sequence ID" value="ODV92866.1"/>
    <property type="molecule type" value="Genomic_DNA"/>
</dbReference>
<protein>
    <recommendedName>
        <fullName evidence="4">Aldehyde dehydrogenase domain-containing protein</fullName>
    </recommendedName>
</protein>
<dbReference type="Proteomes" id="UP000095023">
    <property type="component" value="Unassembled WGS sequence"/>
</dbReference>
<keyword evidence="1 3" id="KW-0560">Oxidoreductase</keyword>
<comment type="similarity">
    <text evidence="3">Belongs to the aldehyde dehydrogenase family.</text>
</comment>
<dbReference type="AlphaFoldDB" id="A0A1E4TM75"/>
<dbReference type="Gene3D" id="3.40.605.10">
    <property type="entry name" value="Aldehyde Dehydrogenase, Chain A, domain 1"/>
    <property type="match status" value="1"/>
</dbReference>
<dbReference type="InterPro" id="IPR016161">
    <property type="entry name" value="Ald_DH/histidinol_DH"/>
</dbReference>
<keyword evidence="6" id="KW-1185">Reference proteome</keyword>
<dbReference type="InterPro" id="IPR029510">
    <property type="entry name" value="Ald_DH_CS_GLU"/>
</dbReference>
<dbReference type="InterPro" id="IPR050740">
    <property type="entry name" value="Aldehyde_DH_Superfamily"/>
</dbReference>
<dbReference type="InterPro" id="IPR016163">
    <property type="entry name" value="Ald_DH_C"/>
</dbReference>
<reference evidence="6" key="1">
    <citation type="submission" date="2016-02" db="EMBL/GenBank/DDBJ databases">
        <title>Comparative genomics of biotechnologically important yeasts.</title>
        <authorList>
            <consortium name="DOE Joint Genome Institute"/>
            <person name="Riley R."/>
            <person name="Haridas S."/>
            <person name="Wolfe K.H."/>
            <person name="Lopes M.R."/>
            <person name="Hittinger C.T."/>
            <person name="Goker M."/>
            <person name="Salamov A."/>
            <person name="Wisecaver J."/>
            <person name="Long T.M."/>
            <person name="Aerts A.L."/>
            <person name="Barry K."/>
            <person name="Choi C."/>
            <person name="Clum A."/>
            <person name="Coughlan A.Y."/>
            <person name="Deshpande S."/>
            <person name="Douglass A.P."/>
            <person name="Hanson S.J."/>
            <person name="Klenk H.-P."/>
            <person name="Labutti K."/>
            <person name="Lapidus A."/>
            <person name="Lindquist E."/>
            <person name="Lipzen A."/>
            <person name="Meier-Kolthoff J.P."/>
            <person name="Ohm R.A."/>
            <person name="Otillar R.P."/>
            <person name="Pangilinan J."/>
            <person name="Peng Y."/>
            <person name="Rokas A."/>
            <person name="Rosa C.A."/>
            <person name="Scheuner C."/>
            <person name="Sibirny A.A."/>
            <person name="Slot J.C."/>
            <person name="Stielow J.B."/>
            <person name="Sun H."/>
            <person name="Kurtzman C.P."/>
            <person name="Blackwell M."/>
            <person name="Jeffries T.W."/>
            <person name="Grigoriev I.V."/>
        </authorList>
    </citation>
    <scope>NUCLEOTIDE SEQUENCE [LARGE SCALE GENOMIC DNA]</scope>
    <source>
        <strain evidence="6">NRRL Y-17796</strain>
    </source>
</reference>
<evidence type="ECO:0000313" key="5">
    <source>
        <dbReference type="EMBL" id="ODV92866.1"/>
    </source>
</evidence>
<evidence type="ECO:0000313" key="6">
    <source>
        <dbReference type="Proteomes" id="UP000095023"/>
    </source>
</evidence>
<evidence type="ECO:0000259" key="4">
    <source>
        <dbReference type="Pfam" id="PF00171"/>
    </source>
</evidence>
<dbReference type="InterPro" id="IPR016162">
    <property type="entry name" value="Ald_DH_N"/>
</dbReference>
<dbReference type="SUPFAM" id="SSF53720">
    <property type="entry name" value="ALDH-like"/>
    <property type="match status" value="1"/>
</dbReference>
<evidence type="ECO:0000256" key="2">
    <source>
        <dbReference type="PROSITE-ProRule" id="PRU10007"/>
    </source>
</evidence>
<dbReference type="PROSITE" id="PS00687">
    <property type="entry name" value="ALDEHYDE_DEHYDR_GLU"/>
    <property type="match status" value="1"/>
</dbReference>
<sequence>MYSKAIRPCIRPLALRRYSVCPVFINGQYIDGESALHFDVVNPRSKQTVGIAQGCSDDLADKAIESSYVSFQTWKHGSPHERRDILLGAVDRLVKTKEEGLELSRTEIDLDPGFASFIYDLGIELFKYCASITTSLDGTIPYSLDKNAIPLVYRQPIGPVLGITPWNAPGVLATRAFLFPIAAGCTSILKTPSAAPASCFHFAKALIESGLPPGVLNVVHGSDTQTPGLINRIIAAPEIRKINYTGSTNIGRKIAVAAAEHVKPVCLELGGKAVSLILEDADLEKAAESVLFGAFLNKGQVCMSTEITLVPRSKIHQFEELLKTMAPLILDTIGFSESGALSSSSHFERFTNLVHSAKSDGARVLFESINSSQLPFVVLSDIPSSTALATDESFGPQLSVLSYDTLEEALKVVNSLEYGLNAAVWSGSTMKAIEVSKEIEAGSVHINGSTVGDMPAVPHGGVKSSGYGRFGGIWGLEEYTVLKSVVLH</sequence>
<dbReference type="PANTHER" id="PTHR43353">
    <property type="entry name" value="SUCCINATE-SEMIALDEHYDE DEHYDROGENASE, MITOCHONDRIAL"/>
    <property type="match status" value="1"/>
</dbReference>
<feature type="domain" description="Aldehyde dehydrogenase" evidence="4">
    <location>
        <begin position="30"/>
        <end position="485"/>
    </location>
</feature>
<dbReference type="PANTHER" id="PTHR43353:SF6">
    <property type="entry name" value="CYTOPLASMIC ALDEHYDE DEHYDROGENASE (EUROFUNG)"/>
    <property type="match status" value="1"/>
</dbReference>
<dbReference type="Pfam" id="PF00171">
    <property type="entry name" value="Aldedh"/>
    <property type="match status" value="1"/>
</dbReference>
<accession>A0A1E4TM75</accession>
<dbReference type="OrthoDB" id="310895at2759"/>
<evidence type="ECO:0000256" key="3">
    <source>
        <dbReference type="RuleBase" id="RU003345"/>
    </source>
</evidence>
<organism evidence="5 6">
    <name type="scientific">Tortispora caseinolytica NRRL Y-17796</name>
    <dbReference type="NCBI Taxonomy" id="767744"/>
    <lineage>
        <taxon>Eukaryota</taxon>
        <taxon>Fungi</taxon>
        <taxon>Dikarya</taxon>
        <taxon>Ascomycota</taxon>
        <taxon>Saccharomycotina</taxon>
        <taxon>Trigonopsidomycetes</taxon>
        <taxon>Trigonopsidales</taxon>
        <taxon>Trigonopsidaceae</taxon>
        <taxon>Tortispora</taxon>
    </lineage>
</organism>
<feature type="active site" evidence="2">
    <location>
        <position position="268"/>
    </location>
</feature>
<dbReference type="GO" id="GO:0004777">
    <property type="term" value="F:succinate-semialdehyde dehydrogenase (NAD+) activity"/>
    <property type="evidence" value="ECO:0007669"/>
    <property type="project" value="TreeGrafter"/>
</dbReference>
<proteinExistence type="inferred from homology"/>
<dbReference type="GO" id="GO:0009450">
    <property type="term" value="P:gamma-aminobutyric acid catabolic process"/>
    <property type="evidence" value="ECO:0007669"/>
    <property type="project" value="TreeGrafter"/>
</dbReference>